<keyword evidence="5" id="KW-0413">Isomerase</keyword>
<dbReference type="SUPFAM" id="SSF55331">
    <property type="entry name" value="Tautomerase/MIF"/>
    <property type="match status" value="1"/>
</dbReference>
<dbReference type="AlphaFoldDB" id="A0A2S2R4I0"/>
<evidence type="ECO:0000256" key="10">
    <source>
        <dbReference type="ARBA" id="ARBA00041631"/>
    </source>
</evidence>
<dbReference type="Pfam" id="PF01187">
    <property type="entry name" value="MIF"/>
    <property type="match status" value="1"/>
</dbReference>
<keyword evidence="4" id="KW-0964">Secreted</keyword>
<evidence type="ECO:0000256" key="8">
    <source>
        <dbReference type="ARBA" id="ARBA00038932"/>
    </source>
</evidence>
<evidence type="ECO:0000256" key="7">
    <source>
        <dbReference type="ARBA" id="ARBA00036823"/>
    </source>
</evidence>
<evidence type="ECO:0000256" key="5">
    <source>
        <dbReference type="ARBA" id="ARBA00023235"/>
    </source>
</evidence>
<reference evidence="13" key="1">
    <citation type="submission" date="2018-04" db="EMBL/GenBank/DDBJ databases">
        <title>Transcriptome assembly of Sipha flava.</title>
        <authorList>
            <person name="Scully E.D."/>
            <person name="Geib S.M."/>
            <person name="Palmer N.A."/>
            <person name="Koch K."/>
            <person name="Bradshaw J."/>
            <person name="Heng-Moss T."/>
            <person name="Sarath G."/>
        </authorList>
    </citation>
    <scope>NUCLEOTIDE SEQUENCE</scope>
</reference>
<evidence type="ECO:0000256" key="6">
    <source>
        <dbReference type="ARBA" id="ARBA00036735"/>
    </source>
</evidence>
<dbReference type="EC" id="5.3.3.12" evidence="8"/>
<accession>A0A2S2R4I0</accession>
<name>A0A2S2R4I0_9HEMI</name>
<dbReference type="GO" id="GO:0005125">
    <property type="term" value="F:cytokine activity"/>
    <property type="evidence" value="ECO:0007669"/>
    <property type="project" value="UniProtKB-KW"/>
</dbReference>
<dbReference type="InterPro" id="IPR001398">
    <property type="entry name" value="Macrophage_inhib_fac"/>
</dbReference>
<dbReference type="EC" id="5.3.2.1" evidence="9"/>
<dbReference type="EMBL" id="GGMS01015661">
    <property type="protein sequence ID" value="MBY84864.1"/>
    <property type="molecule type" value="Transcribed_RNA"/>
</dbReference>
<comment type="catalytic activity">
    <reaction evidence="6">
        <text>3-phenylpyruvate = enol-phenylpyruvate</text>
        <dbReference type="Rhea" id="RHEA:17097"/>
        <dbReference type="ChEBI" id="CHEBI:16815"/>
        <dbReference type="ChEBI" id="CHEBI:18005"/>
        <dbReference type="EC" id="5.3.2.1"/>
    </reaction>
</comment>
<dbReference type="GO" id="GO:0050178">
    <property type="term" value="F:phenylpyruvate tautomerase activity"/>
    <property type="evidence" value="ECO:0007669"/>
    <property type="project" value="UniProtKB-EC"/>
</dbReference>
<organism evidence="13">
    <name type="scientific">Sipha flava</name>
    <name type="common">yellow sugarcane aphid</name>
    <dbReference type="NCBI Taxonomy" id="143950"/>
    <lineage>
        <taxon>Eukaryota</taxon>
        <taxon>Metazoa</taxon>
        <taxon>Ecdysozoa</taxon>
        <taxon>Arthropoda</taxon>
        <taxon>Hexapoda</taxon>
        <taxon>Insecta</taxon>
        <taxon>Pterygota</taxon>
        <taxon>Neoptera</taxon>
        <taxon>Paraneoptera</taxon>
        <taxon>Hemiptera</taxon>
        <taxon>Sternorrhyncha</taxon>
        <taxon>Aphidomorpha</taxon>
        <taxon>Aphidoidea</taxon>
        <taxon>Aphididae</taxon>
        <taxon>Sipha</taxon>
    </lineage>
</organism>
<comment type="similarity">
    <text evidence="2">Belongs to the MIF family.</text>
</comment>
<evidence type="ECO:0000256" key="11">
    <source>
        <dbReference type="ARBA" id="ARBA00041912"/>
    </source>
</evidence>
<dbReference type="PANTHER" id="PTHR11954">
    <property type="entry name" value="D-DOPACHROME DECARBOXYLASE"/>
    <property type="match status" value="1"/>
</dbReference>
<comment type="catalytic activity">
    <reaction evidence="7">
        <text>L-dopachrome = 5,6-dihydroxyindole-2-carboxylate</text>
        <dbReference type="Rhea" id="RHEA:13041"/>
        <dbReference type="ChEBI" id="CHEBI:16875"/>
        <dbReference type="ChEBI" id="CHEBI:57509"/>
        <dbReference type="EC" id="5.3.3.12"/>
    </reaction>
</comment>
<gene>
    <name evidence="13" type="ORF">g.32194</name>
</gene>
<dbReference type="Gene3D" id="3.30.429.10">
    <property type="entry name" value="Macrophage Migration Inhibitory Factor"/>
    <property type="match status" value="1"/>
</dbReference>
<sequence>MSYTIDTNLPSDQIPDDFLPGMSEFLCTLFDRPRKVIIGQLRAGQVFDFSGSTDPCAVIHMIRGFQYLSKLNEQLIERFVAAISEHVENRLGIPKSRLMIFYYQNDLALIANDGKTLKRIWAEIGVPPPAE</sequence>
<comment type="subcellular location">
    <subcellularLocation>
        <location evidence="1">Secreted</location>
    </subcellularLocation>
</comment>
<protein>
    <recommendedName>
        <fullName evidence="12">L-dopachrome isomerase</fullName>
        <ecNumber evidence="9">5.3.2.1</ecNumber>
        <ecNumber evidence="8">5.3.3.12</ecNumber>
    </recommendedName>
    <alternativeName>
        <fullName evidence="10">L-dopachrome tautomerase</fullName>
    </alternativeName>
    <alternativeName>
        <fullName evidence="11">Phenylpyruvate tautomerase</fullName>
    </alternativeName>
</protein>
<evidence type="ECO:0000256" key="2">
    <source>
        <dbReference type="ARBA" id="ARBA00005851"/>
    </source>
</evidence>
<dbReference type="GO" id="GO:0004167">
    <property type="term" value="F:dopachrome isomerase activity"/>
    <property type="evidence" value="ECO:0007669"/>
    <property type="project" value="UniProtKB-EC"/>
</dbReference>
<evidence type="ECO:0000256" key="9">
    <source>
        <dbReference type="ARBA" id="ARBA00039086"/>
    </source>
</evidence>
<evidence type="ECO:0000256" key="12">
    <source>
        <dbReference type="ARBA" id="ARBA00042730"/>
    </source>
</evidence>
<keyword evidence="3" id="KW-0202">Cytokine</keyword>
<evidence type="ECO:0000313" key="13">
    <source>
        <dbReference type="EMBL" id="MBY84864.1"/>
    </source>
</evidence>
<dbReference type="GO" id="GO:0005615">
    <property type="term" value="C:extracellular space"/>
    <property type="evidence" value="ECO:0007669"/>
    <property type="project" value="UniProtKB-KW"/>
</dbReference>
<evidence type="ECO:0000256" key="3">
    <source>
        <dbReference type="ARBA" id="ARBA00022514"/>
    </source>
</evidence>
<proteinExistence type="inferred from homology"/>
<evidence type="ECO:0000256" key="4">
    <source>
        <dbReference type="ARBA" id="ARBA00022525"/>
    </source>
</evidence>
<dbReference type="PANTHER" id="PTHR11954:SF6">
    <property type="entry name" value="MACROPHAGE MIGRATION INHIBITORY FACTOR"/>
    <property type="match status" value="1"/>
</dbReference>
<dbReference type="InterPro" id="IPR014347">
    <property type="entry name" value="Tautomerase/MIF_sf"/>
</dbReference>
<evidence type="ECO:0000256" key="1">
    <source>
        <dbReference type="ARBA" id="ARBA00004613"/>
    </source>
</evidence>